<feature type="region of interest" description="Disordered" evidence="2">
    <location>
        <begin position="545"/>
        <end position="567"/>
    </location>
</feature>
<evidence type="ECO:0008006" key="5">
    <source>
        <dbReference type="Google" id="ProtNLM"/>
    </source>
</evidence>
<keyword evidence="4" id="KW-1185">Reference proteome</keyword>
<evidence type="ECO:0000313" key="3">
    <source>
        <dbReference type="EMBL" id="KAA3678225.1"/>
    </source>
</evidence>
<protein>
    <recommendedName>
        <fullName evidence="5">Coiled-coil domain-containing protein 148</fullName>
    </recommendedName>
</protein>
<dbReference type="InterPro" id="IPR039902">
    <property type="entry name" value="CCDC148/CCDC112"/>
</dbReference>
<keyword evidence="1" id="KW-0175">Coiled coil</keyword>
<dbReference type="Proteomes" id="UP000324629">
    <property type="component" value="Unassembled WGS sequence"/>
</dbReference>
<sequence length="567" mass="66526">MDSRSRYRNLKPLDYDALHELTEHFKSKSKHIEAKITALSEARQQMKNAQLLKKLAKIWREEYIRLRGEERKANLSIQDPSHQWILKVPIIVHTIEMLEREQREFQDALLKPVWTLRDDLKYWIVRKKEGQPVAEYKPVLKVVRDMNDAIGKLWDALKAEEISCKHSDNVELNSPNEIAFSISQKSMGIPDEAWQWPAPNDEFLAELLAEFIHVDVLFFNRLEYARVEYEQMHAKVTENWDKEEVNRMDYFWDVFRRHAGNNGKKLAVEFLSRVCVNRSVAEIECLITCRMRQNLLKDQATTIKRSWVKAREDLTVRIKASLLQAVELVAQKRLEKEQLRTQRELCLLLQEQVAAYRAMKTALRNQQLETETTRLAKLRDIHKKQARIDAAHLLEAEKSRLYTAQQTRLLARERAELEAKQMYHHLEGIRKKASLARTLLFSLFLHCLRSQFSTPQLVRPIVKSDPERIISETESWRIKLDENRKDKQYRCDDAAEAPSRLALRLTTFSDTKLYADRRTRLTTALHSAGVLDSNYARALLATVPSDHPTRRDNQTSDQMKFTFNSEA</sequence>
<comment type="caution">
    <text evidence="3">The sequence shown here is derived from an EMBL/GenBank/DDBJ whole genome shotgun (WGS) entry which is preliminary data.</text>
</comment>
<feature type="compositionally biased region" description="Polar residues" evidence="2">
    <location>
        <begin position="555"/>
        <end position="567"/>
    </location>
</feature>
<dbReference type="EMBL" id="QNGE01001176">
    <property type="protein sequence ID" value="KAA3678225.1"/>
    <property type="molecule type" value="Genomic_DNA"/>
</dbReference>
<organism evidence="3 4">
    <name type="scientific">Paragonimus westermani</name>
    <dbReference type="NCBI Taxonomy" id="34504"/>
    <lineage>
        <taxon>Eukaryota</taxon>
        <taxon>Metazoa</taxon>
        <taxon>Spiralia</taxon>
        <taxon>Lophotrochozoa</taxon>
        <taxon>Platyhelminthes</taxon>
        <taxon>Trematoda</taxon>
        <taxon>Digenea</taxon>
        <taxon>Plagiorchiida</taxon>
        <taxon>Troglotremata</taxon>
        <taxon>Troglotrematidae</taxon>
        <taxon>Paragonimus</taxon>
    </lineage>
</organism>
<dbReference type="PANTHER" id="PTHR21549">
    <property type="entry name" value="MUTATED IN BLADDER CANCER 1"/>
    <property type="match status" value="1"/>
</dbReference>
<proteinExistence type="predicted"/>
<evidence type="ECO:0000256" key="2">
    <source>
        <dbReference type="SAM" id="MobiDB-lite"/>
    </source>
</evidence>
<accession>A0A5J4NRH3</accession>
<gene>
    <name evidence="3" type="ORF">DEA37_0001897</name>
</gene>
<dbReference type="PANTHER" id="PTHR21549:SF1">
    <property type="entry name" value="COILED-COIL DOMAIN-CONTAINING PROTEIN 148"/>
    <property type="match status" value="1"/>
</dbReference>
<dbReference type="AlphaFoldDB" id="A0A5J4NRH3"/>
<evidence type="ECO:0000256" key="1">
    <source>
        <dbReference type="ARBA" id="ARBA00023054"/>
    </source>
</evidence>
<name>A0A5J4NRH3_9TREM</name>
<evidence type="ECO:0000313" key="4">
    <source>
        <dbReference type="Proteomes" id="UP000324629"/>
    </source>
</evidence>
<reference evidence="3 4" key="1">
    <citation type="journal article" date="2019" name="Gigascience">
        <title>Whole-genome sequence of the oriental lung fluke Paragonimus westermani.</title>
        <authorList>
            <person name="Oey H."/>
            <person name="Zakrzewski M."/>
            <person name="Narain K."/>
            <person name="Devi K.R."/>
            <person name="Agatsuma T."/>
            <person name="Nawaratna S."/>
            <person name="Gobert G.N."/>
            <person name="Jones M.K."/>
            <person name="Ragan M.A."/>
            <person name="McManus D.P."/>
            <person name="Krause L."/>
        </authorList>
    </citation>
    <scope>NUCLEOTIDE SEQUENCE [LARGE SCALE GENOMIC DNA]</scope>
    <source>
        <strain evidence="3 4">IND2009</strain>
    </source>
</reference>